<feature type="transmembrane region" description="Helical" evidence="6">
    <location>
        <begin position="114"/>
        <end position="133"/>
    </location>
</feature>
<name>A0A0G4PN16_PENC3</name>
<evidence type="ECO:0000256" key="4">
    <source>
        <dbReference type="ARBA" id="ARBA00023136"/>
    </source>
</evidence>
<keyword evidence="3 6" id="KW-1133">Transmembrane helix</keyword>
<dbReference type="EMBL" id="HG793156">
    <property type="protein sequence ID" value="CRL27543.1"/>
    <property type="molecule type" value="Genomic_DNA"/>
</dbReference>
<keyword evidence="2 6" id="KW-0812">Transmembrane</keyword>
<evidence type="ECO:0000256" key="5">
    <source>
        <dbReference type="PIRSR" id="PIRSR604254-1"/>
    </source>
</evidence>
<feature type="transmembrane region" description="Helical" evidence="6">
    <location>
        <begin position="145"/>
        <end position="165"/>
    </location>
</feature>
<dbReference type="Pfam" id="PF03006">
    <property type="entry name" value="HlyIII"/>
    <property type="match status" value="1"/>
</dbReference>
<keyword evidence="5" id="KW-0862">Zinc</keyword>
<organism evidence="7 8">
    <name type="scientific">Penicillium camemberti (strain FM 013)</name>
    <dbReference type="NCBI Taxonomy" id="1429867"/>
    <lineage>
        <taxon>Eukaryota</taxon>
        <taxon>Fungi</taxon>
        <taxon>Dikarya</taxon>
        <taxon>Ascomycota</taxon>
        <taxon>Pezizomycotina</taxon>
        <taxon>Eurotiomycetes</taxon>
        <taxon>Eurotiomycetidae</taxon>
        <taxon>Eurotiales</taxon>
        <taxon>Aspergillaceae</taxon>
        <taxon>Penicillium</taxon>
    </lineage>
</organism>
<dbReference type="AlphaFoldDB" id="A0A0G4PN16"/>
<comment type="subcellular location">
    <subcellularLocation>
        <location evidence="1">Membrane</location>
        <topology evidence="1">Multi-pass membrane protein</topology>
    </subcellularLocation>
</comment>
<accession>A0A0G4PN16</accession>
<gene>
    <name evidence="7" type="ORF">PCAMFM013_S023g000001</name>
</gene>
<evidence type="ECO:0000256" key="2">
    <source>
        <dbReference type="ARBA" id="ARBA00022692"/>
    </source>
</evidence>
<feature type="binding site" evidence="5">
    <location>
        <position position="214"/>
    </location>
    <ligand>
        <name>Zn(2+)</name>
        <dbReference type="ChEBI" id="CHEBI:29105"/>
    </ligand>
</feature>
<dbReference type="Proteomes" id="UP000053732">
    <property type="component" value="Unassembled WGS sequence"/>
</dbReference>
<dbReference type="InterPro" id="IPR004254">
    <property type="entry name" value="AdipoR/HlyIII-related"/>
</dbReference>
<dbReference type="GO" id="GO:0016020">
    <property type="term" value="C:membrane"/>
    <property type="evidence" value="ECO:0007669"/>
    <property type="project" value="UniProtKB-SubCell"/>
</dbReference>
<feature type="transmembrane region" description="Helical" evidence="6">
    <location>
        <begin position="87"/>
        <end position="108"/>
    </location>
</feature>
<proteinExistence type="predicted"/>
<feature type="transmembrane region" description="Helical" evidence="6">
    <location>
        <begin position="12"/>
        <end position="38"/>
    </location>
</feature>
<dbReference type="GO" id="GO:0046872">
    <property type="term" value="F:metal ion binding"/>
    <property type="evidence" value="ECO:0007669"/>
    <property type="project" value="UniProtKB-KW"/>
</dbReference>
<evidence type="ECO:0000256" key="6">
    <source>
        <dbReference type="SAM" id="Phobius"/>
    </source>
</evidence>
<protein>
    <submittedName>
        <fullName evidence="7">Hly-III related</fullName>
    </submittedName>
</protein>
<reference evidence="7 8" key="1">
    <citation type="journal article" date="2014" name="Nat. Commun.">
        <title>Multiple recent horizontal transfers of a large genomic region in cheese making fungi.</title>
        <authorList>
            <person name="Cheeseman K."/>
            <person name="Ropars J."/>
            <person name="Renault P."/>
            <person name="Dupont J."/>
            <person name="Gouzy J."/>
            <person name="Branca A."/>
            <person name="Abraham A.L."/>
            <person name="Ceppi M."/>
            <person name="Conseiller E."/>
            <person name="Debuchy R."/>
            <person name="Malagnac F."/>
            <person name="Goarin A."/>
            <person name="Silar P."/>
            <person name="Lacoste S."/>
            <person name="Sallet E."/>
            <person name="Bensimon A."/>
            <person name="Giraud T."/>
            <person name="Brygoo Y."/>
        </authorList>
    </citation>
    <scope>NUCLEOTIDE SEQUENCE [LARGE SCALE GENOMIC DNA]</scope>
    <source>
        <strain evidence="8">FM 013</strain>
    </source>
</reference>
<sequence length="237" mass="26378">MAEPKAQSLHDFAILTIINVFGLLYFYLFVVHFLLFYFPSSPRGILDSLSVLFFCAGVIFWCTSSLSYRFLDAFWGNDAAEWQKLEFGATLVLIWATTLPSAVVLFHTEPYLQLGYISAFTVVAVGILVDFVICDPSCYAVRCRFSYSCVSLGLLSLVPTIYSLAGKSQSAPSLAIHHGRMAIWNSLGATFYLFRPLERIGVVNGWRPSLYVMHLVLAYSAVTYLRAVLHAVAQNAA</sequence>
<evidence type="ECO:0000313" key="8">
    <source>
        <dbReference type="Proteomes" id="UP000053732"/>
    </source>
</evidence>
<evidence type="ECO:0000256" key="1">
    <source>
        <dbReference type="ARBA" id="ARBA00004141"/>
    </source>
</evidence>
<feature type="transmembrane region" description="Helical" evidence="6">
    <location>
        <begin position="211"/>
        <end position="233"/>
    </location>
</feature>
<dbReference type="STRING" id="1429867.A0A0G4PN16"/>
<feature type="transmembrane region" description="Helical" evidence="6">
    <location>
        <begin position="44"/>
        <end position="66"/>
    </location>
</feature>
<evidence type="ECO:0000256" key="3">
    <source>
        <dbReference type="ARBA" id="ARBA00022989"/>
    </source>
</evidence>
<keyword evidence="5" id="KW-0479">Metal-binding</keyword>
<keyword evidence="4 6" id="KW-0472">Membrane</keyword>
<keyword evidence="8" id="KW-1185">Reference proteome</keyword>
<evidence type="ECO:0000313" key="7">
    <source>
        <dbReference type="EMBL" id="CRL27543.1"/>
    </source>
</evidence>